<dbReference type="Proteomes" id="UP000054007">
    <property type="component" value="Unassembled WGS sequence"/>
</dbReference>
<keyword evidence="5" id="KW-0464">Manganese</keyword>
<feature type="site" description="Important for catalytic activity" evidence="6">
    <location>
        <position position="285"/>
    </location>
</feature>
<feature type="compositionally biased region" description="Polar residues" evidence="7">
    <location>
        <begin position="1"/>
        <end position="20"/>
    </location>
</feature>
<dbReference type="CDD" id="cd09076">
    <property type="entry name" value="L1-EN"/>
    <property type="match status" value="1"/>
</dbReference>
<evidence type="ECO:0000313" key="9">
    <source>
        <dbReference type="Proteomes" id="UP000054007"/>
    </source>
</evidence>
<evidence type="ECO:0000256" key="2">
    <source>
        <dbReference type="ARBA" id="ARBA00022801"/>
    </source>
</evidence>
<evidence type="ECO:0000256" key="7">
    <source>
        <dbReference type="SAM" id="MobiDB-lite"/>
    </source>
</evidence>
<dbReference type="GO" id="GO:0006284">
    <property type="term" value="P:base-excision repair"/>
    <property type="evidence" value="ECO:0007669"/>
    <property type="project" value="TreeGrafter"/>
</dbReference>
<feature type="active site" evidence="4">
    <location>
        <position position="189"/>
    </location>
</feature>
<dbReference type="InterPro" id="IPR004808">
    <property type="entry name" value="AP_endonuc_1"/>
</dbReference>
<evidence type="ECO:0000256" key="6">
    <source>
        <dbReference type="PIRSR" id="PIRSR604808-3"/>
    </source>
</evidence>
<accession>A0A0D7BT81</accession>
<dbReference type="InterPro" id="IPR036691">
    <property type="entry name" value="Endo/exonu/phosph_ase_sf"/>
</dbReference>
<feature type="active site" description="Proton donor/acceptor" evidence="4">
    <location>
        <position position="222"/>
    </location>
</feature>
<dbReference type="PANTHER" id="PTHR22748">
    <property type="entry name" value="AP ENDONUCLEASE"/>
    <property type="match status" value="1"/>
</dbReference>
<comment type="cofactor">
    <cofactor evidence="5">
        <name>Mg(2+)</name>
        <dbReference type="ChEBI" id="CHEBI:18420"/>
    </cofactor>
    <cofactor evidence="5">
        <name>Mn(2+)</name>
        <dbReference type="ChEBI" id="CHEBI:29035"/>
    </cofactor>
    <text evidence="5">Probably binds two magnesium or manganese ions per subunit.</text>
</comment>
<evidence type="ECO:0000256" key="1">
    <source>
        <dbReference type="ARBA" id="ARBA00022723"/>
    </source>
</evidence>
<feature type="region of interest" description="Disordered" evidence="7">
    <location>
        <begin position="1"/>
        <end position="64"/>
    </location>
</feature>
<evidence type="ECO:0000313" key="8">
    <source>
        <dbReference type="EMBL" id="KIY73379.1"/>
    </source>
</evidence>
<feature type="binding site" evidence="5">
    <location>
        <position position="79"/>
    </location>
    <ligand>
        <name>Mg(2+)</name>
        <dbReference type="ChEBI" id="CHEBI:18420"/>
        <label>1</label>
    </ligand>
</feature>
<dbReference type="OrthoDB" id="416119at2759"/>
<dbReference type="GO" id="GO:0008081">
    <property type="term" value="F:phosphoric diester hydrolase activity"/>
    <property type="evidence" value="ECO:0007669"/>
    <property type="project" value="TreeGrafter"/>
</dbReference>
<feature type="binding site" evidence="5">
    <location>
        <position position="222"/>
    </location>
    <ligand>
        <name>Mg(2+)</name>
        <dbReference type="ChEBI" id="CHEBI:18420"/>
        <label>1</label>
    </ligand>
</feature>
<dbReference type="EMBL" id="KN880436">
    <property type="protein sequence ID" value="KIY73379.1"/>
    <property type="molecule type" value="Genomic_DNA"/>
</dbReference>
<protein>
    <submittedName>
        <fullName evidence="8">DNase I-like protein</fullName>
    </submittedName>
</protein>
<sequence length="413" mass="46173">MPSSLTSITAGHAVTSNAGPSSVREEESGRPTSDTPVATHGVPSGQSGNTTNSNPPPRNPSAHPKELKTKAHLKIGSLNVNGYKSESRVKLLSLPGLMFGEKFNVVALQETHLNQERVDEIDNFLGDTVHLEWSAPPSRETQAEGIALAFNKKTTLTSKLEKREVIPGRCMVIRTNWHGKDNLNIMVAYAPNTHTENALFWKSLKDFTLENSRWTPDVLCTDANVTLSAIDRIPERNDNLRAAEEMSAFLLSAGLIDGWRNENDTKMAYTFTQKGGENRSSSRIDRIYVTKQRLLQTRGWNIETPSTSGIQTDHRLVSCMLTLDSVPEQGHGRYTIPSYILDIPEVSQEVTRTAKAAYMSMLEFSEVPSRNETMNPQKIYQDWKESLVKYLRVQAKKKIPNVKKKIAKLQNKI</sequence>
<feature type="site" description="Transition state stabilizer" evidence="6">
    <location>
        <position position="224"/>
    </location>
</feature>
<evidence type="ECO:0000256" key="4">
    <source>
        <dbReference type="PIRSR" id="PIRSR604808-1"/>
    </source>
</evidence>
<dbReference type="AlphaFoldDB" id="A0A0D7BT81"/>
<dbReference type="STRING" id="1314674.A0A0D7BT81"/>
<reference evidence="8 9" key="1">
    <citation type="journal article" date="2015" name="Fungal Genet. Biol.">
        <title>Evolution of novel wood decay mechanisms in Agaricales revealed by the genome sequences of Fistulina hepatica and Cylindrobasidium torrendii.</title>
        <authorList>
            <person name="Floudas D."/>
            <person name="Held B.W."/>
            <person name="Riley R."/>
            <person name="Nagy L.G."/>
            <person name="Koehler G."/>
            <person name="Ransdell A.S."/>
            <person name="Younus H."/>
            <person name="Chow J."/>
            <person name="Chiniquy J."/>
            <person name="Lipzen A."/>
            <person name="Tritt A."/>
            <person name="Sun H."/>
            <person name="Haridas S."/>
            <person name="LaButti K."/>
            <person name="Ohm R.A."/>
            <person name="Kues U."/>
            <person name="Blanchette R.A."/>
            <person name="Grigoriev I.V."/>
            <person name="Minto R.E."/>
            <person name="Hibbett D.S."/>
        </authorList>
    </citation>
    <scope>NUCLEOTIDE SEQUENCE [LARGE SCALE GENOMIC DNA]</scope>
    <source>
        <strain evidence="8 9">FP15055 ss-10</strain>
    </source>
</reference>
<evidence type="ECO:0000256" key="3">
    <source>
        <dbReference type="ARBA" id="ARBA00022842"/>
    </source>
</evidence>
<keyword evidence="2" id="KW-0378">Hydrolase</keyword>
<dbReference type="GO" id="GO:0003906">
    <property type="term" value="F:DNA-(apurinic or apyrimidinic site) endonuclease activity"/>
    <property type="evidence" value="ECO:0007669"/>
    <property type="project" value="TreeGrafter"/>
</dbReference>
<feature type="site" description="Interaction with DNA substrate" evidence="6">
    <location>
        <position position="314"/>
    </location>
</feature>
<feature type="non-terminal residue" evidence="8">
    <location>
        <position position="413"/>
    </location>
</feature>
<dbReference type="PANTHER" id="PTHR22748:SF6">
    <property type="entry name" value="DNA-(APURINIC OR APYRIMIDINIC SITE) ENDONUCLEASE"/>
    <property type="match status" value="1"/>
</dbReference>
<organism evidence="8 9">
    <name type="scientific">Cylindrobasidium torrendii FP15055 ss-10</name>
    <dbReference type="NCBI Taxonomy" id="1314674"/>
    <lineage>
        <taxon>Eukaryota</taxon>
        <taxon>Fungi</taxon>
        <taxon>Dikarya</taxon>
        <taxon>Basidiomycota</taxon>
        <taxon>Agaricomycotina</taxon>
        <taxon>Agaricomycetes</taxon>
        <taxon>Agaricomycetidae</taxon>
        <taxon>Agaricales</taxon>
        <taxon>Marasmiineae</taxon>
        <taxon>Physalacriaceae</taxon>
        <taxon>Cylindrobasidium</taxon>
    </lineage>
</organism>
<dbReference type="SUPFAM" id="SSF56219">
    <property type="entry name" value="DNase I-like"/>
    <property type="match status" value="1"/>
</dbReference>
<evidence type="ECO:0000256" key="5">
    <source>
        <dbReference type="PIRSR" id="PIRSR604808-2"/>
    </source>
</evidence>
<proteinExistence type="predicted"/>
<dbReference type="GO" id="GO:0008311">
    <property type="term" value="F:double-stranded DNA 3'-5' DNA exonuclease activity"/>
    <property type="evidence" value="ECO:0007669"/>
    <property type="project" value="TreeGrafter"/>
</dbReference>
<feature type="active site" description="Proton acceptor" evidence="4">
    <location>
        <position position="314"/>
    </location>
</feature>
<keyword evidence="9" id="KW-1185">Reference proteome</keyword>
<keyword evidence="1 5" id="KW-0479">Metal-binding</keyword>
<name>A0A0D7BT81_9AGAR</name>
<dbReference type="GO" id="GO:0005634">
    <property type="term" value="C:nucleus"/>
    <property type="evidence" value="ECO:0007669"/>
    <property type="project" value="TreeGrafter"/>
</dbReference>
<feature type="binding site" evidence="5">
    <location>
        <position position="314"/>
    </location>
    <ligand>
        <name>Mg(2+)</name>
        <dbReference type="ChEBI" id="CHEBI:18420"/>
        <label>1</label>
    </ligand>
</feature>
<gene>
    <name evidence="8" type="ORF">CYLTODRAFT_342316</name>
</gene>
<keyword evidence="3 5" id="KW-0460">Magnesium</keyword>
<feature type="binding site" evidence="5">
    <location>
        <position position="110"/>
    </location>
    <ligand>
        <name>Mg(2+)</name>
        <dbReference type="ChEBI" id="CHEBI:18420"/>
        <label>1</label>
    </ligand>
</feature>
<dbReference type="Gene3D" id="3.60.10.10">
    <property type="entry name" value="Endonuclease/exonuclease/phosphatase"/>
    <property type="match status" value="1"/>
</dbReference>
<feature type="binding site" evidence="5">
    <location>
        <position position="224"/>
    </location>
    <ligand>
        <name>Mg(2+)</name>
        <dbReference type="ChEBI" id="CHEBI:18420"/>
        <label>1</label>
    </ligand>
</feature>
<feature type="binding site" evidence="5">
    <location>
        <position position="313"/>
    </location>
    <ligand>
        <name>Mg(2+)</name>
        <dbReference type="ChEBI" id="CHEBI:18420"/>
        <label>1</label>
    </ligand>
</feature>
<dbReference type="GO" id="GO:0046872">
    <property type="term" value="F:metal ion binding"/>
    <property type="evidence" value="ECO:0007669"/>
    <property type="project" value="UniProtKB-KW"/>
</dbReference>